<evidence type="ECO:0000313" key="2">
    <source>
        <dbReference type="Proteomes" id="UP000009096"/>
    </source>
</evidence>
<dbReference type="KEGG" id="fvr:FVEG_16626"/>
<proteinExistence type="predicted"/>
<dbReference type="GeneID" id="30073502"/>
<protein>
    <submittedName>
        <fullName evidence="1">Uncharacterized protein</fullName>
    </submittedName>
</protein>
<dbReference type="VEuPathDB" id="FungiDB:FVEG_16626"/>
<sequence>MSVLSLDRHLTSTAAYRATPEPSISRNRDALPFRHPRQKQMNLVQFSSEHSTLQPQQQTGWDGPMGYRWLAAPNPHLSTLKCQANFERQFVHIDYSKFFLPRPEFRFRHRQNLRGLLCQLGISDDDVVFFSLNAKAFCVLPSMGSKDVGVRRID</sequence>
<dbReference type="EMBL" id="CM000578">
    <property type="protein sequence ID" value="EWG50420.1"/>
    <property type="molecule type" value="Genomic_DNA"/>
</dbReference>
<dbReference type="EMBL" id="DS022254">
    <property type="protein sequence ID" value="EWG50420.1"/>
    <property type="molecule type" value="Genomic_DNA"/>
</dbReference>
<dbReference type="AlphaFoldDB" id="W7MS14"/>
<organism evidence="1 2">
    <name type="scientific">Gibberella moniliformis (strain M3125 / FGSC 7600)</name>
    <name type="common">Maize ear and stalk rot fungus</name>
    <name type="synonym">Fusarium verticillioides</name>
    <dbReference type="NCBI Taxonomy" id="334819"/>
    <lineage>
        <taxon>Eukaryota</taxon>
        <taxon>Fungi</taxon>
        <taxon>Dikarya</taxon>
        <taxon>Ascomycota</taxon>
        <taxon>Pezizomycotina</taxon>
        <taxon>Sordariomycetes</taxon>
        <taxon>Hypocreomycetidae</taxon>
        <taxon>Hypocreales</taxon>
        <taxon>Nectriaceae</taxon>
        <taxon>Fusarium</taxon>
        <taxon>Fusarium fujikuroi species complex</taxon>
    </lineage>
</organism>
<evidence type="ECO:0000313" key="1">
    <source>
        <dbReference type="EMBL" id="EWG50420.1"/>
    </source>
</evidence>
<keyword evidence="2" id="KW-1185">Reference proteome</keyword>
<gene>
    <name evidence="1" type="ORF">FVEG_16626</name>
</gene>
<dbReference type="Proteomes" id="UP000009096">
    <property type="component" value="Chromosome 1"/>
</dbReference>
<reference evidence="1 2" key="1">
    <citation type="journal article" date="2010" name="Nature">
        <title>Comparative genomics reveals mobile pathogenicity chromosomes in Fusarium.</title>
        <authorList>
            <person name="Ma L.J."/>
            <person name="van der Does H.C."/>
            <person name="Borkovich K.A."/>
            <person name="Coleman J.J."/>
            <person name="Daboussi M.J."/>
            <person name="Di Pietro A."/>
            <person name="Dufresne M."/>
            <person name="Freitag M."/>
            <person name="Grabherr M."/>
            <person name="Henrissat B."/>
            <person name="Houterman P.M."/>
            <person name="Kang S."/>
            <person name="Shim W.B."/>
            <person name="Woloshuk C."/>
            <person name="Xie X."/>
            <person name="Xu J.R."/>
            <person name="Antoniw J."/>
            <person name="Baker S.E."/>
            <person name="Bluhm B.H."/>
            <person name="Breakspear A."/>
            <person name="Brown D.W."/>
            <person name="Butchko R.A."/>
            <person name="Chapman S."/>
            <person name="Coulson R."/>
            <person name="Coutinho P.M."/>
            <person name="Danchin E.G."/>
            <person name="Diener A."/>
            <person name="Gale L.R."/>
            <person name="Gardiner D.M."/>
            <person name="Goff S."/>
            <person name="Hammond-Kosack K.E."/>
            <person name="Hilburn K."/>
            <person name="Hua-Van A."/>
            <person name="Jonkers W."/>
            <person name="Kazan K."/>
            <person name="Kodira C.D."/>
            <person name="Koehrsen M."/>
            <person name="Kumar L."/>
            <person name="Lee Y.H."/>
            <person name="Li L."/>
            <person name="Manners J.M."/>
            <person name="Miranda-Saavedra D."/>
            <person name="Mukherjee M."/>
            <person name="Park G."/>
            <person name="Park J."/>
            <person name="Park S.Y."/>
            <person name="Proctor R.H."/>
            <person name="Regev A."/>
            <person name="Ruiz-Roldan M.C."/>
            <person name="Sain D."/>
            <person name="Sakthikumar S."/>
            <person name="Sykes S."/>
            <person name="Schwartz D.C."/>
            <person name="Turgeon B.G."/>
            <person name="Wapinski I."/>
            <person name="Yoder O."/>
            <person name="Young S."/>
            <person name="Zeng Q."/>
            <person name="Zhou S."/>
            <person name="Galagan J."/>
            <person name="Cuomo C.A."/>
            <person name="Kistler H.C."/>
            <person name="Rep M."/>
        </authorList>
    </citation>
    <scope>NUCLEOTIDE SEQUENCE [LARGE SCALE GENOMIC DNA]</scope>
    <source>
        <strain evidence="2">M3125 / FGSC 7600</strain>
    </source>
</reference>
<dbReference type="RefSeq" id="XP_018756611.1">
    <property type="nucleotide sequence ID" value="XM_018905869.1"/>
</dbReference>
<accession>W7MS14</accession>
<name>W7MS14_GIBM7</name>